<sequence length="158" mass="17459">MAMFKFILLAVLLVGLADAKFKAKRSPKPADSAKKEDWKPVSTPQEFTVMVDDNINKADQFRHETWKPDGSIEGEYASPTRDGKWLKVNYKADKQGFHILSQDVVTEQELNQPAGGAASDHQAKVETLVNGKNVAYTVKEEDLKKAKQGSDSSKHGGL</sequence>
<evidence type="ECO:0000313" key="4">
    <source>
        <dbReference type="Proteomes" id="UP001642540"/>
    </source>
</evidence>
<keyword evidence="2" id="KW-0732">Signal</keyword>
<dbReference type="Proteomes" id="UP001642540">
    <property type="component" value="Unassembled WGS sequence"/>
</dbReference>
<dbReference type="EMBL" id="CAXLJM020000004">
    <property type="protein sequence ID" value="CAL8070577.1"/>
    <property type="molecule type" value="Genomic_DNA"/>
</dbReference>
<evidence type="ECO:0000313" key="3">
    <source>
        <dbReference type="EMBL" id="CAL8070577.1"/>
    </source>
</evidence>
<dbReference type="InterPro" id="IPR000618">
    <property type="entry name" value="Insect_cuticle"/>
</dbReference>
<evidence type="ECO:0000256" key="2">
    <source>
        <dbReference type="SAM" id="SignalP"/>
    </source>
</evidence>
<dbReference type="Pfam" id="PF00379">
    <property type="entry name" value="Chitin_bind_4"/>
    <property type="match status" value="1"/>
</dbReference>
<keyword evidence="1" id="KW-0193">Cuticle</keyword>
<organism evidence="3 4">
    <name type="scientific">Orchesella dallaii</name>
    <dbReference type="NCBI Taxonomy" id="48710"/>
    <lineage>
        <taxon>Eukaryota</taxon>
        <taxon>Metazoa</taxon>
        <taxon>Ecdysozoa</taxon>
        <taxon>Arthropoda</taxon>
        <taxon>Hexapoda</taxon>
        <taxon>Collembola</taxon>
        <taxon>Entomobryomorpha</taxon>
        <taxon>Entomobryoidea</taxon>
        <taxon>Orchesellidae</taxon>
        <taxon>Orchesellinae</taxon>
        <taxon>Orchesella</taxon>
    </lineage>
</organism>
<comment type="caution">
    <text evidence="3">The sequence shown here is derived from an EMBL/GenBank/DDBJ whole genome shotgun (WGS) entry which is preliminary data.</text>
</comment>
<name>A0ABP1PN88_9HEXA</name>
<reference evidence="3 4" key="1">
    <citation type="submission" date="2024-08" db="EMBL/GenBank/DDBJ databases">
        <authorList>
            <person name="Cucini C."/>
            <person name="Frati F."/>
        </authorList>
    </citation>
    <scope>NUCLEOTIDE SEQUENCE [LARGE SCALE GENOMIC DNA]</scope>
</reference>
<gene>
    <name evidence="3" type="ORF">ODALV1_LOCUS1313</name>
</gene>
<protein>
    <submittedName>
        <fullName evidence="3">Uncharacterized protein</fullName>
    </submittedName>
</protein>
<dbReference type="PROSITE" id="PS51155">
    <property type="entry name" value="CHIT_BIND_RR_2"/>
    <property type="match status" value="1"/>
</dbReference>
<accession>A0ABP1PN88</accession>
<feature type="signal peptide" evidence="2">
    <location>
        <begin position="1"/>
        <end position="19"/>
    </location>
</feature>
<evidence type="ECO:0000256" key="1">
    <source>
        <dbReference type="PROSITE-ProRule" id="PRU00497"/>
    </source>
</evidence>
<keyword evidence="4" id="KW-1185">Reference proteome</keyword>
<feature type="chain" id="PRO_5046256993" evidence="2">
    <location>
        <begin position="20"/>
        <end position="158"/>
    </location>
</feature>
<proteinExistence type="predicted"/>